<proteinExistence type="predicted"/>
<organism evidence="2 3">
    <name type="scientific">Stakelama flava</name>
    <dbReference type="NCBI Taxonomy" id="2860338"/>
    <lineage>
        <taxon>Bacteria</taxon>
        <taxon>Pseudomonadati</taxon>
        <taxon>Pseudomonadota</taxon>
        <taxon>Alphaproteobacteria</taxon>
        <taxon>Sphingomonadales</taxon>
        <taxon>Sphingomonadaceae</taxon>
        <taxon>Stakelama</taxon>
    </lineage>
</organism>
<keyword evidence="1" id="KW-1133">Transmembrane helix</keyword>
<gene>
    <name evidence="2" type="ORF">KY084_05435</name>
</gene>
<keyword evidence="3" id="KW-1185">Reference proteome</keyword>
<feature type="transmembrane region" description="Helical" evidence="1">
    <location>
        <begin position="32"/>
        <end position="51"/>
    </location>
</feature>
<evidence type="ECO:0000313" key="2">
    <source>
        <dbReference type="EMBL" id="MBW4330314.1"/>
    </source>
</evidence>
<sequence>MTRVRIIERSGLEASLMRLESWWSGLSRRERIMVGTLGTLIAALILIYGVIKPLQAARADARSDIRAYETLLARMRAAGTLVVNPPAAPAGTPRQIIARAAARAGVAISVASDGAPLTASASGVPYDGVVNWLAGAAQGGLAVTDAQIVKANAPGRVDVRVTFAS</sequence>
<keyword evidence="1" id="KW-0472">Membrane</keyword>
<evidence type="ECO:0000313" key="3">
    <source>
        <dbReference type="Proteomes" id="UP001197214"/>
    </source>
</evidence>
<dbReference type="InterPro" id="IPR007690">
    <property type="entry name" value="T2SS_GspM"/>
</dbReference>
<evidence type="ECO:0000256" key="1">
    <source>
        <dbReference type="SAM" id="Phobius"/>
    </source>
</evidence>
<dbReference type="EMBL" id="JAHWZX010000004">
    <property type="protein sequence ID" value="MBW4330314.1"/>
    <property type="molecule type" value="Genomic_DNA"/>
</dbReference>
<dbReference type="RefSeq" id="WP_219237438.1">
    <property type="nucleotide sequence ID" value="NZ_JAHWZX010000004.1"/>
</dbReference>
<comment type="caution">
    <text evidence="2">The sequence shown here is derived from an EMBL/GenBank/DDBJ whole genome shotgun (WGS) entry which is preliminary data.</text>
</comment>
<protein>
    <submittedName>
        <fullName evidence="2">Type II secretion system protein M</fullName>
    </submittedName>
</protein>
<keyword evidence="1" id="KW-0812">Transmembrane</keyword>
<dbReference type="Proteomes" id="UP001197214">
    <property type="component" value="Unassembled WGS sequence"/>
</dbReference>
<dbReference type="Pfam" id="PF04612">
    <property type="entry name" value="T2SSM"/>
    <property type="match status" value="1"/>
</dbReference>
<name>A0ABS6XJB9_9SPHN</name>
<accession>A0ABS6XJB9</accession>
<reference evidence="2 3" key="1">
    <citation type="submission" date="2021-07" db="EMBL/GenBank/DDBJ databases">
        <title>Stakelama flava sp. nov., a novel endophytic bacterium isolated from branch of Kandelia candel.</title>
        <authorList>
            <person name="Tuo L."/>
        </authorList>
    </citation>
    <scope>NUCLEOTIDE SEQUENCE [LARGE SCALE GENOMIC DNA]</scope>
    <source>
        <strain evidence="2 3">CBK3Z-3</strain>
    </source>
</reference>